<dbReference type="GO" id="GO:0006020">
    <property type="term" value="P:inositol metabolic process"/>
    <property type="evidence" value="ECO:0007669"/>
    <property type="project" value="TreeGrafter"/>
</dbReference>
<dbReference type="FunFam" id="3.30.540.10:FF:000003">
    <property type="entry name" value="Inositol-1-monophosphatase"/>
    <property type="match status" value="1"/>
</dbReference>
<dbReference type="EC" id="3.1.3.25" evidence="8"/>
<feature type="binding site" evidence="7">
    <location>
        <position position="65"/>
    </location>
    <ligand>
        <name>Mg(2+)</name>
        <dbReference type="ChEBI" id="CHEBI:18420"/>
        <label>1</label>
        <note>catalytic</note>
    </ligand>
</feature>
<feature type="binding site" evidence="7">
    <location>
        <position position="84"/>
    </location>
    <ligand>
        <name>Mg(2+)</name>
        <dbReference type="ChEBI" id="CHEBI:18420"/>
        <label>1</label>
        <note>catalytic</note>
    </ligand>
</feature>
<sequence>MSLHKRCAIEAAVKAGKFIKSNLTKPKIVSYKGEINLVTNVDRKAEDIIIRKLEKSFPSYSFLAEERGAGSANYDYRWIIDPLDGTTNYMHGFPFFCTSIALEKGNDIILGVVYDPIREELFCAEKGRGAFLNKRKIRVSKTLKLKNSLLGTGFAYDFKNADRSNMENFINFIMHARAVRRAGSAALDLCYVACGRFDGFWELDLYPWDTSAASLIVKEGGGIVSKFSGKPYSQYDKEILASNGKIHSDMIKVLNEAKQIKISFKEIKK</sequence>
<feature type="binding site" evidence="7">
    <location>
        <position position="209"/>
    </location>
    <ligand>
        <name>Mg(2+)</name>
        <dbReference type="ChEBI" id="CHEBI:18420"/>
        <label>1</label>
        <note>catalytic</note>
    </ligand>
</feature>
<dbReference type="Gene3D" id="3.40.190.80">
    <property type="match status" value="1"/>
</dbReference>
<protein>
    <recommendedName>
        <fullName evidence="8">Inositol-1-monophosphatase</fullName>
        <ecNumber evidence="8">3.1.3.25</ecNumber>
    </recommendedName>
</protein>
<comment type="cofactor">
    <cofactor evidence="2 7 8">
        <name>Mg(2+)</name>
        <dbReference type="ChEBI" id="CHEBI:18420"/>
    </cofactor>
</comment>
<dbReference type="GO" id="GO:0046872">
    <property type="term" value="F:metal ion binding"/>
    <property type="evidence" value="ECO:0007669"/>
    <property type="project" value="UniProtKB-KW"/>
</dbReference>
<comment type="catalytic activity">
    <reaction evidence="1 8">
        <text>a myo-inositol phosphate + H2O = myo-inositol + phosphate</text>
        <dbReference type="Rhea" id="RHEA:24056"/>
        <dbReference type="ChEBI" id="CHEBI:15377"/>
        <dbReference type="ChEBI" id="CHEBI:17268"/>
        <dbReference type="ChEBI" id="CHEBI:43474"/>
        <dbReference type="ChEBI" id="CHEBI:84139"/>
        <dbReference type="EC" id="3.1.3.25"/>
    </reaction>
</comment>
<gene>
    <name evidence="9" type="ORF">COS99_06400</name>
</gene>
<name>A0A2J0KXT2_9BACT</name>
<dbReference type="Proteomes" id="UP000230052">
    <property type="component" value="Unassembled WGS sequence"/>
</dbReference>
<dbReference type="FunFam" id="3.40.190.80:FF:000002">
    <property type="entry name" value="Inositol-1-monophosphatase"/>
    <property type="match status" value="1"/>
</dbReference>
<evidence type="ECO:0000256" key="1">
    <source>
        <dbReference type="ARBA" id="ARBA00001033"/>
    </source>
</evidence>
<keyword evidence="6 7" id="KW-0460">Magnesium</keyword>
<keyword evidence="5 8" id="KW-0378">Hydrolase</keyword>
<evidence type="ECO:0000256" key="3">
    <source>
        <dbReference type="ARBA" id="ARBA00009759"/>
    </source>
</evidence>
<dbReference type="PRINTS" id="PR00377">
    <property type="entry name" value="IMPHPHTASES"/>
</dbReference>
<evidence type="ECO:0000256" key="6">
    <source>
        <dbReference type="ARBA" id="ARBA00022842"/>
    </source>
</evidence>
<dbReference type="SUPFAM" id="SSF56655">
    <property type="entry name" value="Carbohydrate phosphatase"/>
    <property type="match status" value="1"/>
</dbReference>
<dbReference type="Pfam" id="PF00459">
    <property type="entry name" value="Inositol_P"/>
    <property type="match status" value="1"/>
</dbReference>
<evidence type="ECO:0000256" key="8">
    <source>
        <dbReference type="RuleBase" id="RU364068"/>
    </source>
</evidence>
<dbReference type="PROSITE" id="PS00629">
    <property type="entry name" value="IMP_1"/>
    <property type="match status" value="1"/>
</dbReference>
<dbReference type="PANTHER" id="PTHR20854">
    <property type="entry name" value="INOSITOL MONOPHOSPHATASE"/>
    <property type="match status" value="1"/>
</dbReference>
<comment type="caution">
    <text evidence="9">The sequence shown here is derived from an EMBL/GenBank/DDBJ whole genome shotgun (WGS) entry which is preliminary data.</text>
</comment>
<evidence type="ECO:0000256" key="7">
    <source>
        <dbReference type="PIRSR" id="PIRSR600760-2"/>
    </source>
</evidence>
<evidence type="ECO:0000256" key="4">
    <source>
        <dbReference type="ARBA" id="ARBA00022723"/>
    </source>
</evidence>
<evidence type="ECO:0000256" key="5">
    <source>
        <dbReference type="ARBA" id="ARBA00022801"/>
    </source>
</evidence>
<evidence type="ECO:0000313" key="10">
    <source>
        <dbReference type="Proteomes" id="UP000230052"/>
    </source>
</evidence>
<organism evidence="9 10">
    <name type="scientific">Candidatus Aquitaenariimonas noxiae</name>
    <dbReference type="NCBI Taxonomy" id="1974741"/>
    <lineage>
        <taxon>Bacteria</taxon>
        <taxon>Pseudomonadati</taxon>
        <taxon>Candidatus Omnitrophota</taxon>
        <taxon>Candidatus Aquitaenariimonas</taxon>
    </lineage>
</organism>
<dbReference type="InterPro" id="IPR033942">
    <property type="entry name" value="IMPase"/>
</dbReference>
<evidence type="ECO:0000313" key="9">
    <source>
        <dbReference type="EMBL" id="PIU41230.1"/>
    </source>
</evidence>
<accession>A0A2J0KXT2</accession>
<dbReference type="Gene3D" id="3.30.540.10">
    <property type="entry name" value="Fructose-1,6-Bisphosphatase, subunit A, domain 1"/>
    <property type="match status" value="1"/>
</dbReference>
<dbReference type="AlphaFoldDB" id="A0A2J0KXT2"/>
<proteinExistence type="inferred from homology"/>
<dbReference type="GO" id="GO:0007165">
    <property type="term" value="P:signal transduction"/>
    <property type="evidence" value="ECO:0007669"/>
    <property type="project" value="TreeGrafter"/>
</dbReference>
<comment type="similarity">
    <text evidence="3 8">Belongs to the inositol monophosphatase superfamily.</text>
</comment>
<dbReference type="CDD" id="cd01639">
    <property type="entry name" value="IMPase"/>
    <property type="match status" value="1"/>
</dbReference>
<reference evidence="9 10" key="1">
    <citation type="submission" date="2017-09" db="EMBL/GenBank/DDBJ databases">
        <title>Depth-based differentiation of microbial function through sediment-hosted aquifers and enrichment of novel symbionts in the deep terrestrial subsurface.</title>
        <authorList>
            <person name="Probst A.J."/>
            <person name="Ladd B."/>
            <person name="Jarett J.K."/>
            <person name="Geller-Mcgrath D.E."/>
            <person name="Sieber C.M."/>
            <person name="Emerson J.B."/>
            <person name="Anantharaman K."/>
            <person name="Thomas B.C."/>
            <person name="Malmstrom R."/>
            <person name="Stieglmeier M."/>
            <person name="Klingl A."/>
            <person name="Woyke T."/>
            <person name="Ryan C.M."/>
            <person name="Banfield J.F."/>
        </authorList>
    </citation>
    <scope>NUCLEOTIDE SEQUENCE [LARGE SCALE GENOMIC DNA]</scope>
    <source>
        <strain evidence="9">CG07_land_8_20_14_0_80_42_15</strain>
    </source>
</reference>
<dbReference type="EMBL" id="PEWV01000065">
    <property type="protein sequence ID" value="PIU41230.1"/>
    <property type="molecule type" value="Genomic_DNA"/>
</dbReference>
<evidence type="ECO:0000256" key="2">
    <source>
        <dbReference type="ARBA" id="ARBA00001946"/>
    </source>
</evidence>
<keyword evidence="4 7" id="KW-0479">Metal-binding</keyword>
<dbReference type="InterPro" id="IPR020583">
    <property type="entry name" value="Inositol_monoP_metal-BS"/>
</dbReference>
<dbReference type="PANTHER" id="PTHR20854:SF4">
    <property type="entry name" value="INOSITOL-1-MONOPHOSPHATASE-RELATED"/>
    <property type="match status" value="1"/>
</dbReference>
<feature type="binding site" evidence="7">
    <location>
        <position position="81"/>
    </location>
    <ligand>
        <name>Mg(2+)</name>
        <dbReference type="ChEBI" id="CHEBI:18420"/>
        <label>1</label>
        <note>catalytic</note>
    </ligand>
</feature>
<dbReference type="GO" id="GO:0008934">
    <property type="term" value="F:inositol monophosphate 1-phosphatase activity"/>
    <property type="evidence" value="ECO:0007669"/>
    <property type="project" value="InterPro"/>
</dbReference>
<dbReference type="InterPro" id="IPR000760">
    <property type="entry name" value="Inositol_monophosphatase-like"/>
</dbReference>
<feature type="binding site" evidence="7">
    <location>
        <position position="83"/>
    </location>
    <ligand>
        <name>Mg(2+)</name>
        <dbReference type="ChEBI" id="CHEBI:18420"/>
        <label>1</label>
        <note>catalytic</note>
    </ligand>
</feature>